<dbReference type="GO" id="GO:0004853">
    <property type="term" value="F:uroporphyrinogen decarboxylase activity"/>
    <property type="evidence" value="ECO:0007669"/>
    <property type="project" value="UniProtKB-UniRule"/>
</dbReference>
<evidence type="ECO:0000259" key="11">
    <source>
        <dbReference type="PROSITE" id="PS00906"/>
    </source>
</evidence>
<dbReference type="OrthoDB" id="9806656at2"/>
<comment type="function">
    <text evidence="8">Catalyzes the decarboxylation of four acetate groups of uroporphyrinogen-III to yield coproporphyrinogen-III.</text>
</comment>
<dbReference type="Pfam" id="PF01208">
    <property type="entry name" value="URO-D"/>
    <property type="match status" value="1"/>
</dbReference>
<keyword evidence="14" id="KW-1185">Reference proteome</keyword>
<protein>
    <recommendedName>
        <fullName evidence="3 8">Uroporphyrinogen decarboxylase</fullName>
        <shortName evidence="8">UPD</shortName>
        <shortName evidence="8">URO-D</shortName>
        <ecNumber evidence="3 8">4.1.1.37</ecNumber>
    </recommendedName>
</protein>
<feature type="domain" description="Uroporphyrinogen decarboxylase (URO-D)" evidence="11">
    <location>
        <begin position="25"/>
        <end position="34"/>
    </location>
</feature>
<dbReference type="PROSITE" id="PS00907">
    <property type="entry name" value="UROD_2"/>
    <property type="match status" value="1"/>
</dbReference>
<evidence type="ECO:0000256" key="2">
    <source>
        <dbReference type="ARBA" id="ARBA00009935"/>
    </source>
</evidence>
<feature type="binding site" evidence="8">
    <location>
        <begin position="30"/>
        <end position="34"/>
    </location>
    <ligand>
        <name>substrate</name>
    </ligand>
</feature>
<dbReference type="SUPFAM" id="SSF51726">
    <property type="entry name" value="UROD/MetE-like"/>
    <property type="match status" value="1"/>
</dbReference>
<evidence type="ECO:0000313" key="14">
    <source>
        <dbReference type="Proteomes" id="UP000315252"/>
    </source>
</evidence>
<feature type="site" description="Transition state stabilizer" evidence="8">
    <location>
        <position position="80"/>
    </location>
</feature>
<dbReference type="AlphaFoldDB" id="A0A545TRI5"/>
<reference evidence="13 14" key="1">
    <citation type="submission" date="2019-06" db="EMBL/GenBank/DDBJ databases">
        <title>Whole genome sequence for Rhodospirillaceae sp. R148.</title>
        <authorList>
            <person name="Wang G."/>
        </authorList>
    </citation>
    <scope>NUCLEOTIDE SEQUENCE [LARGE SCALE GENOMIC DNA]</scope>
    <source>
        <strain evidence="13 14">R148</strain>
    </source>
</reference>
<evidence type="ECO:0000256" key="1">
    <source>
        <dbReference type="ARBA" id="ARBA00004804"/>
    </source>
</evidence>
<evidence type="ECO:0000256" key="5">
    <source>
        <dbReference type="ARBA" id="ARBA00022793"/>
    </source>
</evidence>
<comment type="similarity">
    <text evidence="2 8 10">Belongs to the uroporphyrinogen decarboxylase family.</text>
</comment>
<dbReference type="PANTHER" id="PTHR21091:SF169">
    <property type="entry name" value="UROPORPHYRINOGEN DECARBOXYLASE"/>
    <property type="match status" value="1"/>
</dbReference>
<comment type="caution">
    <text evidence="8">Lacks conserved residue(s) required for the propagation of feature annotation.</text>
</comment>
<dbReference type="GO" id="GO:0019353">
    <property type="term" value="P:protoporphyrinogen IX biosynthetic process from glutamate"/>
    <property type="evidence" value="ECO:0007669"/>
    <property type="project" value="TreeGrafter"/>
</dbReference>
<feature type="binding site" evidence="8">
    <location>
        <position position="156"/>
    </location>
    <ligand>
        <name>substrate</name>
    </ligand>
</feature>
<feature type="binding site" evidence="8">
    <location>
        <position position="80"/>
    </location>
    <ligand>
        <name>substrate</name>
    </ligand>
</feature>
<evidence type="ECO:0000256" key="7">
    <source>
        <dbReference type="ARBA" id="ARBA00023244"/>
    </source>
</evidence>
<sequence length="347" mass="38367">MAKRVKSENKLLLRALRGETLPHPPIWLMRQAGRYLPEYMKTRGQANGFLDLCYTPDLAVEVTLQPIRRYGFDASILFSDILVVPHALGQKVWFEEGVGPKLEALTSGADLESLGLDGFHEHLAPVYETVGRLREELPAETALIGFAGAPWTVASYMLEGGSSKDFGTAKTWAYSRPEDFRRVIELLVEATSSYLIRQIEAGAEVVQLFDSWAGVWPEKDLRRWCLEPCQKIIANIKAVHPDIPVILFPRGVGLAYLDFARESGAQGLGLDTTVPLDWARDHLQSQVTLQGNLDPIKLVAGGDALKRAVADIREALAGGPFIFNLGHGIVPQTPPEHVEQLMKLVRA</sequence>
<dbReference type="PROSITE" id="PS00906">
    <property type="entry name" value="UROD_1"/>
    <property type="match status" value="1"/>
</dbReference>
<dbReference type="UniPathway" id="UPA00251">
    <property type="reaction ID" value="UER00321"/>
</dbReference>
<feature type="binding site" evidence="8">
    <location>
        <position position="211"/>
    </location>
    <ligand>
        <name>substrate</name>
    </ligand>
</feature>
<dbReference type="InterPro" id="IPR006361">
    <property type="entry name" value="Uroporphyrinogen_deCO2ase_HemE"/>
</dbReference>
<comment type="caution">
    <text evidence="13">The sequence shown here is derived from an EMBL/GenBank/DDBJ whole genome shotgun (WGS) entry which is preliminary data.</text>
</comment>
<dbReference type="NCBIfam" id="TIGR01464">
    <property type="entry name" value="hemE"/>
    <property type="match status" value="1"/>
</dbReference>
<dbReference type="GO" id="GO:0005829">
    <property type="term" value="C:cytosol"/>
    <property type="evidence" value="ECO:0007669"/>
    <property type="project" value="TreeGrafter"/>
</dbReference>
<accession>A0A545TRI5</accession>
<evidence type="ECO:0000256" key="10">
    <source>
        <dbReference type="RuleBase" id="RU004169"/>
    </source>
</evidence>
<keyword evidence="7 8" id="KW-0627">Porphyrin biosynthesis</keyword>
<evidence type="ECO:0000256" key="6">
    <source>
        <dbReference type="ARBA" id="ARBA00023239"/>
    </source>
</evidence>
<feature type="domain" description="Uroporphyrinogen decarboxylase (URO-D)" evidence="12">
    <location>
        <begin position="144"/>
        <end position="160"/>
    </location>
</feature>
<dbReference type="InterPro" id="IPR038071">
    <property type="entry name" value="UROD/MetE-like_sf"/>
</dbReference>
<comment type="pathway">
    <text evidence="1 8 9">Porphyrin-containing compound metabolism; protoporphyrin-IX biosynthesis; coproporphyrinogen-III from 5-aminolevulinate: step 4/4.</text>
</comment>
<keyword evidence="5 8" id="KW-0210">Decarboxylase</keyword>
<evidence type="ECO:0000256" key="3">
    <source>
        <dbReference type="ARBA" id="ARBA00012288"/>
    </source>
</evidence>
<dbReference type="EC" id="4.1.1.37" evidence="3 8"/>
<keyword evidence="4 8" id="KW-0963">Cytoplasm</keyword>
<dbReference type="EMBL" id="VHSH01000004">
    <property type="protein sequence ID" value="TQV79835.1"/>
    <property type="molecule type" value="Genomic_DNA"/>
</dbReference>
<evidence type="ECO:0000313" key="13">
    <source>
        <dbReference type="EMBL" id="TQV79835.1"/>
    </source>
</evidence>
<comment type="subcellular location">
    <subcellularLocation>
        <location evidence="8">Cytoplasm</location>
    </subcellularLocation>
</comment>
<comment type="catalytic activity">
    <reaction evidence="8 9">
        <text>uroporphyrinogen III + 4 H(+) = coproporphyrinogen III + 4 CO2</text>
        <dbReference type="Rhea" id="RHEA:19865"/>
        <dbReference type="ChEBI" id="CHEBI:15378"/>
        <dbReference type="ChEBI" id="CHEBI:16526"/>
        <dbReference type="ChEBI" id="CHEBI:57308"/>
        <dbReference type="ChEBI" id="CHEBI:57309"/>
        <dbReference type="EC" id="4.1.1.37"/>
    </reaction>
</comment>
<dbReference type="HAMAP" id="MF_00218">
    <property type="entry name" value="URO_D"/>
    <property type="match status" value="1"/>
</dbReference>
<dbReference type="Proteomes" id="UP000315252">
    <property type="component" value="Unassembled WGS sequence"/>
</dbReference>
<keyword evidence="6 8" id="KW-0456">Lyase</keyword>
<evidence type="ECO:0000259" key="12">
    <source>
        <dbReference type="PROSITE" id="PS00907"/>
    </source>
</evidence>
<evidence type="ECO:0000256" key="4">
    <source>
        <dbReference type="ARBA" id="ARBA00022490"/>
    </source>
</evidence>
<evidence type="ECO:0000256" key="8">
    <source>
        <dbReference type="HAMAP-Rule" id="MF_00218"/>
    </source>
</evidence>
<evidence type="ECO:0000256" key="9">
    <source>
        <dbReference type="RuleBase" id="RU000554"/>
    </source>
</evidence>
<dbReference type="Gene3D" id="3.20.20.210">
    <property type="match status" value="1"/>
</dbReference>
<dbReference type="CDD" id="cd00717">
    <property type="entry name" value="URO-D"/>
    <property type="match status" value="1"/>
</dbReference>
<proteinExistence type="inferred from homology"/>
<dbReference type="RefSeq" id="WP_142897015.1">
    <property type="nucleotide sequence ID" value="NZ_ML660055.1"/>
</dbReference>
<feature type="binding site" evidence="8">
    <location>
        <position position="327"/>
    </location>
    <ligand>
        <name>substrate</name>
    </ligand>
</feature>
<comment type="subunit">
    <text evidence="8">Homodimer.</text>
</comment>
<name>A0A545TRI5_9PROT</name>
<dbReference type="PANTHER" id="PTHR21091">
    <property type="entry name" value="METHYLTETRAHYDROFOLATE:HOMOCYSTEINE METHYLTRANSFERASE RELATED"/>
    <property type="match status" value="1"/>
</dbReference>
<organism evidence="13 14">
    <name type="scientific">Denitrobaculum tricleocarpae</name>
    <dbReference type="NCBI Taxonomy" id="2591009"/>
    <lineage>
        <taxon>Bacteria</taxon>
        <taxon>Pseudomonadati</taxon>
        <taxon>Pseudomonadota</taxon>
        <taxon>Alphaproteobacteria</taxon>
        <taxon>Rhodospirillales</taxon>
        <taxon>Rhodospirillaceae</taxon>
        <taxon>Denitrobaculum</taxon>
    </lineage>
</organism>
<gene>
    <name evidence="8" type="primary">hemE</name>
    <name evidence="13" type="ORF">FKG95_14170</name>
</gene>
<dbReference type="FunFam" id="3.20.20.210:FF:000007">
    <property type="entry name" value="Uroporphyrinogen decarboxylase"/>
    <property type="match status" value="1"/>
</dbReference>
<dbReference type="InterPro" id="IPR000257">
    <property type="entry name" value="Uroporphyrinogen_deCOase"/>
</dbReference>